<gene>
    <name evidence="1" type="ORF">RIF29_24215</name>
</gene>
<accession>A0AAN9EK67</accession>
<sequence>MGLVCFSFRPIQEFNERVMLYTYKRSHLLRFSKNRAKSFGLAAQVRRGLNSVGVTITLEVKNVSLTVTHRM</sequence>
<evidence type="ECO:0000313" key="1">
    <source>
        <dbReference type="EMBL" id="KAK7258634.1"/>
    </source>
</evidence>
<dbReference type="Proteomes" id="UP001372338">
    <property type="component" value="Unassembled WGS sequence"/>
</dbReference>
<dbReference type="AlphaFoldDB" id="A0AAN9EK67"/>
<evidence type="ECO:0000313" key="2">
    <source>
        <dbReference type="Proteomes" id="UP001372338"/>
    </source>
</evidence>
<reference evidence="1 2" key="1">
    <citation type="submission" date="2024-01" db="EMBL/GenBank/DDBJ databases">
        <title>The genomes of 5 underutilized Papilionoideae crops provide insights into root nodulation and disease resistanc.</title>
        <authorList>
            <person name="Yuan L."/>
        </authorList>
    </citation>
    <scope>NUCLEOTIDE SEQUENCE [LARGE SCALE GENOMIC DNA]</scope>
    <source>
        <strain evidence="1">ZHUSHIDOU_FW_LH</strain>
        <tissue evidence="1">Leaf</tissue>
    </source>
</reference>
<organism evidence="1 2">
    <name type="scientific">Crotalaria pallida</name>
    <name type="common">Smooth rattlebox</name>
    <name type="synonym">Crotalaria striata</name>
    <dbReference type="NCBI Taxonomy" id="3830"/>
    <lineage>
        <taxon>Eukaryota</taxon>
        <taxon>Viridiplantae</taxon>
        <taxon>Streptophyta</taxon>
        <taxon>Embryophyta</taxon>
        <taxon>Tracheophyta</taxon>
        <taxon>Spermatophyta</taxon>
        <taxon>Magnoliopsida</taxon>
        <taxon>eudicotyledons</taxon>
        <taxon>Gunneridae</taxon>
        <taxon>Pentapetalae</taxon>
        <taxon>rosids</taxon>
        <taxon>fabids</taxon>
        <taxon>Fabales</taxon>
        <taxon>Fabaceae</taxon>
        <taxon>Papilionoideae</taxon>
        <taxon>50 kb inversion clade</taxon>
        <taxon>genistoids sensu lato</taxon>
        <taxon>core genistoids</taxon>
        <taxon>Crotalarieae</taxon>
        <taxon>Crotalaria</taxon>
    </lineage>
</organism>
<proteinExistence type="predicted"/>
<dbReference type="EMBL" id="JAYWIO010000005">
    <property type="protein sequence ID" value="KAK7258634.1"/>
    <property type="molecule type" value="Genomic_DNA"/>
</dbReference>
<name>A0AAN9EK67_CROPI</name>
<protein>
    <submittedName>
        <fullName evidence="1">Uncharacterized protein</fullName>
    </submittedName>
</protein>
<comment type="caution">
    <text evidence="1">The sequence shown here is derived from an EMBL/GenBank/DDBJ whole genome shotgun (WGS) entry which is preliminary data.</text>
</comment>
<keyword evidence="2" id="KW-1185">Reference proteome</keyword>